<sequence length="791" mass="90044">MSVSLIVDNTKLKAQILSGEKHMANFTKEESAGFVQLIASMPLNEQLAFTSKAATAVQSVFGYDELHPDWLVDGTEFEHDIWKIQVGTNKLLTIDFNVPLNDKKSLVSIKHRPLLNAFKHWLVQAGNPLLNGGRLLKSNTTYRQIRYRLTLIDAILLRAADINLAERHMLAVDSDFVQDLLVQYVEGGTSRLYRYHKIVREYLLEKIETVSDTAAKAFAEQFPYVTRPIYDDENELLLTEGQIVKACCFLYGEGAYLVSRQVSPKVNARYFLDIFFKEQTLYGESSKPFSIKTLAIKPDENSTEYRPVPVSDNKNSGVGEAALSPLLTDFRGLAAIDAVGTSLCPDKTFDNIEVKTINELVIVRSTGRFTTLPADVVFSAMRNAFEFCIEYADVILDSMYQVLKHVPSENKRNKTVTGGYTYSVADYKGKEFLEHVSPELIELGVCQWCIKPNAPDRFELRRQNRGFVDLYHVLMGAIQVITGATMARRAGELIDLHPTDCLLPSGVDPNLESSEKVEFELIFDNRKSGVGGDKALRETLSRPILRGVASLLYKLEAFNEKLIEDKLITQKNSTLFPFVDQKNITLKPIKAASYNVHLDAFCDYIESPTVQYAEDDERRYYIRQHQLRRFFAMVFFWRNGTNSLDTLRHFLGHTDSEHLYHYVTEGLQGEVLAGIKARCIREGMSKHGIENIDKLAPILKERYGVDYLKLKGYREVLSDYEDCDEDDAHLSPPLELIREQFEKDSIDFEKDITKLLLDGTIDLEPEFFTVKDEAGNTITDYKMILRVKEEF</sequence>
<dbReference type="OrthoDB" id="8914001at2"/>
<dbReference type="RefSeq" id="WP_128784159.1">
    <property type="nucleotide sequence ID" value="NZ_RJLM01000004.1"/>
</dbReference>
<name>A0A444JQU9_9GAMM</name>
<proteinExistence type="predicted"/>
<dbReference type="EMBL" id="RJLM01000004">
    <property type="protein sequence ID" value="RWX55348.1"/>
    <property type="molecule type" value="Genomic_DNA"/>
</dbReference>
<protein>
    <recommendedName>
        <fullName evidence="3">Integrase</fullName>
    </recommendedName>
</protein>
<dbReference type="AlphaFoldDB" id="A0A444JQU9"/>
<dbReference type="InterPro" id="IPR011010">
    <property type="entry name" value="DNA_brk_join_enz"/>
</dbReference>
<dbReference type="GO" id="GO:0003677">
    <property type="term" value="F:DNA binding"/>
    <property type="evidence" value="ECO:0007669"/>
    <property type="project" value="InterPro"/>
</dbReference>
<evidence type="ECO:0000313" key="1">
    <source>
        <dbReference type="EMBL" id="RWX55348.1"/>
    </source>
</evidence>
<dbReference type="SUPFAM" id="SSF56349">
    <property type="entry name" value="DNA breaking-rejoining enzymes"/>
    <property type="match status" value="1"/>
</dbReference>
<evidence type="ECO:0008006" key="3">
    <source>
        <dbReference type="Google" id="ProtNLM"/>
    </source>
</evidence>
<keyword evidence="2" id="KW-1185">Reference proteome</keyword>
<evidence type="ECO:0000313" key="2">
    <source>
        <dbReference type="Proteomes" id="UP000287563"/>
    </source>
</evidence>
<dbReference type="Proteomes" id="UP000287563">
    <property type="component" value="Unassembled WGS sequence"/>
</dbReference>
<accession>A0A444JQU9</accession>
<gene>
    <name evidence="1" type="ORF">EDI28_12345</name>
</gene>
<comment type="caution">
    <text evidence="1">The sequence shown here is derived from an EMBL/GenBank/DDBJ whole genome shotgun (WGS) entry which is preliminary data.</text>
</comment>
<reference evidence="1 2" key="1">
    <citation type="submission" date="2018-11" db="EMBL/GenBank/DDBJ databases">
        <title>Photobacterium sp. BEI247 sp. nov., a marine bacterium isolated from Yongle Blue Hole in the South China Sea.</title>
        <authorList>
            <person name="Wang X."/>
        </authorList>
    </citation>
    <scope>NUCLEOTIDE SEQUENCE [LARGE SCALE GENOMIC DNA]</scope>
    <source>
        <strain evidence="2">BEI247</strain>
    </source>
</reference>
<organism evidence="1 2">
    <name type="scientific">Photobacterium chitinilyticum</name>
    <dbReference type="NCBI Taxonomy" id="2485123"/>
    <lineage>
        <taxon>Bacteria</taxon>
        <taxon>Pseudomonadati</taxon>
        <taxon>Pseudomonadota</taxon>
        <taxon>Gammaproteobacteria</taxon>
        <taxon>Vibrionales</taxon>
        <taxon>Vibrionaceae</taxon>
        <taxon>Photobacterium</taxon>
    </lineage>
</organism>